<dbReference type="InterPro" id="IPR009993">
    <property type="entry name" value="WecF"/>
</dbReference>
<name>A0A413GXD0_9BACE</name>
<dbReference type="RefSeq" id="WP_117988541.1">
    <property type="nucleotide sequence ID" value="NZ_CABMFG010000052.1"/>
</dbReference>
<evidence type="ECO:0000256" key="2">
    <source>
        <dbReference type="ARBA" id="ARBA00022519"/>
    </source>
</evidence>
<evidence type="ECO:0000313" key="7">
    <source>
        <dbReference type="Proteomes" id="UP000286075"/>
    </source>
</evidence>
<keyword evidence="4" id="KW-0808">Transferase</keyword>
<evidence type="ECO:0000313" key="6">
    <source>
        <dbReference type="EMBL" id="RGX75797.1"/>
    </source>
</evidence>
<protein>
    <recommendedName>
        <fullName evidence="8">4-alpha-L-fucosyltransferase glycosyl transferase group 56</fullName>
    </recommendedName>
</protein>
<keyword evidence="5" id="KW-0472">Membrane</keyword>
<dbReference type="GO" id="GO:0008417">
    <property type="term" value="F:fucosyltransferase activity"/>
    <property type="evidence" value="ECO:0007669"/>
    <property type="project" value="InterPro"/>
</dbReference>
<keyword evidence="3" id="KW-0328">Glycosyltransferase</keyword>
<proteinExistence type="predicted"/>
<comment type="caution">
    <text evidence="6">The sequence shown here is derived from an EMBL/GenBank/DDBJ whole genome shotgun (WGS) entry which is preliminary data.</text>
</comment>
<evidence type="ECO:0008006" key="8">
    <source>
        <dbReference type="Google" id="ProtNLM"/>
    </source>
</evidence>
<reference evidence="6 7" key="1">
    <citation type="submission" date="2018-08" db="EMBL/GenBank/DDBJ databases">
        <title>A genome reference for cultivated species of the human gut microbiota.</title>
        <authorList>
            <person name="Zou Y."/>
            <person name="Xue W."/>
            <person name="Luo G."/>
        </authorList>
    </citation>
    <scope>NUCLEOTIDE SEQUENCE [LARGE SCALE GENOMIC DNA]</scope>
    <source>
        <strain evidence="6 7">OF03-9BH</strain>
    </source>
</reference>
<keyword evidence="2" id="KW-0997">Cell inner membrane</keyword>
<organism evidence="6 7">
    <name type="scientific">Bacteroides stercorirosoris</name>
    <dbReference type="NCBI Taxonomy" id="871324"/>
    <lineage>
        <taxon>Bacteria</taxon>
        <taxon>Pseudomonadati</taxon>
        <taxon>Bacteroidota</taxon>
        <taxon>Bacteroidia</taxon>
        <taxon>Bacteroidales</taxon>
        <taxon>Bacteroidaceae</taxon>
        <taxon>Bacteroides</taxon>
    </lineage>
</organism>
<evidence type="ECO:0000256" key="3">
    <source>
        <dbReference type="ARBA" id="ARBA00022676"/>
    </source>
</evidence>
<dbReference type="OrthoDB" id="1083028at2"/>
<keyword evidence="1" id="KW-1003">Cell membrane</keyword>
<evidence type="ECO:0000256" key="4">
    <source>
        <dbReference type="ARBA" id="ARBA00022679"/>
    </source>
</evidence>
<dbReference type="GO" id="GO:0009246">
    <property type="term" value="P:enterobacterial common antigen biosynthetic process"/>
    <property type="evidence" value="ECO:0007669"/>
    <property type="project" value="InterPro"/>
</dbReference>
<dbReference type="AlphaFoldDB" id="A0A413GXD0"/>
<accession>A0A413GXD0</accession>
<dbReference type="EMBL" id="QSCF01000052">
    <property type="protein sequence ID" value="RGX75797.1"/>
    <property type="molecule type" value="Genomic_DNA"/>
</dbReference>
<dbReference type="Pfam" id="PF07429">
    <property type="entry name" value="Glyco_transf_56"/>
    <property type="match status" value="1"/>
</dbReference>
<evidence type="ECO:0000256" key="5">
    <source>
        <dbReference type="ARBA" id="ARBA00023136"/>
    </source>
</evidence>
<evidence type="ECO:0000256" key="1">
    <source>
        <dbReference type="ARBA" id="ARBA00022475"/>
    </source>
</evidence>
<gene>
    <name evidence="6" type="ORF">DXA68_21030</name>
</gene>
<dbReference type="Proteomes" id="UP000286075">
    <property type="component" value="Unassembled WGS sequence"/>
</dbReference>
<sequence length="383" mass="45807">MRQGRIVILHVFDDEKFFDSASDFFDSIPGIENLYYMYMPDKSLFKFIKKREKVNVITSYQEYISFFSAFFVDGIYFHSLNYKYYKYFKYISPEKKVIWWSWGYEIYHPVRLLQPLIKLDLFKPKTRAYIQKRRKSIRNVIRLLYYVLIYFHDNYIRKKVLARIDYFTPVIPLEYTLLSKKYSMFRAKPFLLGLGPGISQKSEFVYHEKAKHILIGNSLSYTNNHLDIFFIISKYKLGNQKIVVPINYGEDYNADKEWFKENSCLEKDSTIWLEDFLPRNVYLELFSNITHAIFGHIRQQAMGNIYICLLNGIKLFLYENSLIYKQLVAWGFKVFTIDSDMSELALKQVLSPEDALNNYNIMCKRNEGKVAKYEDGLYSIFKQ</sequence>